<keyword evidence="2" id="KW-1185">Reference proteome</keyword>
<comment type="caution">
    <text evidence="1">The sequence shown here is derived from an EMBL/GenBank/DDBJ whole genome shotgun (WGS) entry which is preliminary data.</text>
</comment>
<reference evidence="1 2" key="1">
    <citation type="journal article" date="2021" name="Sci. Rep.">
        <title>The genome of the diatom Chaetoceros tenuissimus carries an ancient integrated fragment of an extant virus.</title>
        <authorList>
            <person name="Hongo Y."/>
            <person name="Kimura K."/>
            <person name="Takaki Y."/>
            <person name="Yoshida Y."/>
            <person name="Baba S."/>
            <person name="Kobayashi G."/>
            <person name="Nagasaki K."/>
            <person name="Hano T."/>
            <person name="Tomaru Y."/>
        </authorList>
    </citation>
    <scope>NUCLEOTIDE SEQUENCE [LARGE SCALE GENOMIC DNA]</scope>
    <source>
        <strain evidence="1 2">NIES-3715</strain>
    </source>
</reference>
<protein>
    <recommendedName>
        <fullName evidence="3">Reverse transcriptase zinc-binding domain-containing protein</fullName>
    </recommendedName>
</protein>
<name>A0AAD3D6M8_9STRA</name>
<gene>
    <name evidence="1" type="ORF">CTEN210_14142</name>
</gene>
<sequence>MGPLFVQGMTLTLNTWIYARAVGSFAPGTIKGGGYIPGLEKDLNSYRGELGSLVGIVNCIEALTPILQPTQVSITTASGNDSAVECLQLQRYHLKSSTTSVDLISSLLELWEEVPYTPKPTKVKGHADELHRPLTFLEHLNCIVDEYAKEIATYYFSAPPPTDFSREVGIPTIKIDASIVTSNLIPAINSVLDKRTVCEYWSEMTGVSSSSLQHDIGWTSIRRARKERSFKQNRFITKLIANDLPIGTNLVRRHSNTGLCPCCKTVEETNVHLLTCQLDLEVGWTTQTEVSSRSIYPGIFPCGFKTKSHRMVFDPFGLATQDLIRYQHIYYQQLQSRRTGTAWAKHVITKFWNDEFRGFEALKLSIKIELNRGLRSLPSSIYSHHFRLDPDSIQDLSTETKKEWLLLIRSAREAHMDAPIDELSHNDILREWIGLDPINRT</sequence>
<dbReference type="Proteomes" id="UP001054902">
    <property type="component" value="Unassembled WGS sequence"/>
</dbReference>
<evidence type="ECO:0008006" key="3">
    <source>
        <dbReference type="Google" id="ProtNLM"/>
    </source>
</evidence>
<accession>A0AAD3D6M8</accession>
<evidence type="ECO:0000313" key="1">
    <source>
        <dbReference type="EMBL" id="GFH57666.1"/>
    </source>
</evidence>
<proteinExistence type="predicted"/>
<organism evidence="1 2">
    <name type="scientific">Chaetoceros tenuissimus</name>
    <dbReference type="NCBI Taxonomy" id="426638"/>
    <lineage>
        <taxon>Eukaryota</taxon>
        <taxon>Sar</taxon>
        <taxon>Stramenopiles</taxon>
        <taxon>Ochrophyta</taxon>
        <taxon>Bacillariophyta</taxon>
        <taxon>Coscinodiscophyceae</taxon>
        <taxon>Chaetocerotophycidae</taxon>
        <taxon>Chaetocerotales</taxon>
        <taxon>Chaetocerotaceae</taxon>
        <taxon>Chaetoceros</taxon>
    </lineage>
</organism>
<dbReference type="EMBL" id="BLLK01000058">
    <property type="protein sequence ID" value="GFH57666.1"/>
    <property type="molecule type" value="Genomic_DNA"/>
</dbReference>
<dbReference type="AlphaFoldDB" id="A0AAD3D6M8"/>
<evidence type="ECO:0000313" key="2">
    <source>
        <dbReference type="Proteomes" id="UP001054902"/>
    </source>
</evidence>